<reference evidence="2" key="1">
    <citation type="journal article" date="2014" name="Front. Microbiol.">
        <title>High frequency of phylogenetically diverse reductive dehalogenase-homologous genes in deep subseafloor sedimentary metagenomes.</title>
        <authorList>
            <person name="Kawai M."/>
            <person name="Futagami T."/>
            <person name="Toyoda A."/>
            <person name="Takaki Y."/>
            <person name="Nishi S."/>
            <person name="Hori S."/>
            <person name="Arai W."/>
            <person name="Tsubouchi T."/>
            <person name="Morono Y."/>
            <person name="Uchiyama I."/>
            <person name="Ito T."/>
            <person name="Fujiyama A."/>
            <person name="Inagaki F."/>
            <person name="Takami H."/>
        </authorList>
    </citation>
    <scope>NUCLEOTIDE SEQUENCE</scope>
    <source>
        <strain evidence="2">Expedition CK06-06</strain>
    </source>
</reference>
<name>X1U2U9_9ZZZZ</name>
<dbReference type="AlphaFoldDB" id="X1U2U9"/>
<feature type="non-terminal residue" evidence="2">
    <location>
        <position position="139"/>
    </location>
</feature>
<accession>X1U2U9</accession>
<sequence length="139" mass="16348">MKAIIISCILCWIVLGAICWLIWHFNKNPELKFYNLLNKCIIYGIAFTSLIISLYTLSYSLKIQKDMIIPKLQVKPVDIIDRGNLTQIRVDILNYSEYTAKNIFIDIKFSDKPWLALHRKLLSFYLFSYIFPPLFFVSS</sequence>
<organism evidence="2">
    <name type="scientific">marine sediment metagenome</name>
    <dbReference type="NCBI Taxonomy" id="412755"/>
    <lineage>
        <taxon>unclassified sequences</taxon>
        <taxon>metagenomes</taxon>
        <taxon>ecological metagenomes</taxon>
    </lineage>
</organism>
<gene>
    <name evidence="2" type="ORF">S12H4_17708</name>
</gene>
<protein>
    <submittedName>
        <fullName evidence="2">Uncharacterized protein</fullName>
    </submittedName>
</protein>
<evidence type="ECO:0000313" key="2">
    <source>
        <dbReference type="EMBL" id="GAI86609.1"/>
    </source>
</evidence>
<proteinExistence type="predicted"/>
<keyword evidence="1" id="KW-0472">Membrane</keyword>
<keyword evidence="1" id="KW-0812">Transmembrane</keyword>
<feature type="transmembrane region" description="Helical" evidence="1">
    <location>
        <begin position="40"/>
        <end position="61"/>
    </location>
</feature>
<feature type="transmembrane region" description="Helical" evidence="1">
    <location>
        <begin position="121"/>
        <end position="138"/>
    </location>
</feature>
<dbReference type="EMBL" id="BARW01008683">
    <property type="protein sequence ID" value="GAI86609.1"/>
    <property type="molecule type" value="Genomic_DNA"/>
</dbReference>
<comment type="caution">
    <text evidence="2">The sequence shown here is derived from an EMBL/GenBank/DDBJ whole genome shotgun (WGS) entry which is preliminary data.</text>
</comment>
<keyword evidence="1" id="KW-1133">Transmembrane helix</keyword>
<evidence type="ECO:0000256" key="1">
    <source>
        <dbReference type="SAM" id="Phobius"/>
    </source>
</evidence>